<feature type="compositionally biased region" description="Basic and acidic residues" evidence="1">
    <location>
        <begin position="219"/>
        <end position="230"/>
    </location>
</feature>
<feature type="region of interest" description="Disordered" evidence="1">
    <location>
        <begin position="184"/>
        <end position="230"/>
    </location>
</feature>
<evidence type="ECO:0000313" key="3">
    <source>
        <dbReference type="Proteomes" id="UP000708148"/>
    </source>
</evidence>
<sequence>MYLAAIADSQPASSPQLMQANTLARARPSALAKAPPVATPSPPSLTTTPTASPPGTPHASPVASPTLHPSHQETATRPAPQATMLTAQHHQQIPSVTAISHPLQNPVRPVAMGSQQGTTQLVSAASPQALPPSGLVNGGNVSSAAAAAQQFLAGGGQAAQVVVSTAGHGFLPAGTHLITPSVPDKPVLPKGNEGAAPAALPRLADGPQDGCTGQAVKKPRIEDHQHEGGK</sequence>
<dbReference type="EMBL" id="CAJHUC010002337">
    <property type="protein sequence ID" value="CAD7703637.1"/>
    <property type="molecule type" value="Genomic_DNA"/>
</dbReference>
<feature type="region of interest" description="Disordered" evidence="1">
    <location>
        <begin position="1"/>
        <end position="76"/>
    </location>
</feature>
<gene>
    <name evidence="2" type="ORF">OSTQU699_LOCUS8994</name>
</gene>
<comment type="caution">
    <text evidence="2">The sequence shown here is derived from an EMBL/GenBank/DDBJ whole genome shotgun (WGS) entry which is preliminary data.</text>
</comment>
<evidence type="ECO:0000313" key="2">
    <source>
        <dbReference type="EMBL" id="CAD7703637.1"/>
    </source>
</evidence>
<organism evidence="2 3">
    <name type="scientific">Ostreobium quekettii</name>
    <dbReference type="NCBI Taxonomy" id="121088"/>
    <lineage>
        <taxon>Eukaryota</taxon>
        <taxon>Viridiplantae</taxon>
        <taxon>Chlorophyta</taxon>
        <taxon>core chlorophytes</taxon>
        <taxon>Ulvophyceae</taxon>
        <taxon>TCBD clade</taxon>
        <taxon>Bryopsidales</taxon>
        <taxon>Ostreobineae</taxon>
        <taxon>Ostreobiaceae</taxon>
        <taxon>Ostreobium</taxon>
    </lineage>
</organism>
<keyword evidence="3" id="KW-1185">Reference proteome</keyword>
<name>A0A8S1J8M0_9CHLO</name>
<proteinExistence type="predicted"/>
<evidence type="ECO:0000256" key="1">
    <source>
        <dbReference type="SAM" id="MobiDB-lite"/>
    </source>
</evidence>
<reference evidence="2" key="1">
    <citation type="submission" date="2020-12" db="EMBL/GenBank/DDBJ databases">
        <authorList>
            <person name="Iha C."/>
        </authorList>
    </citation>
    <scope>NUCLEOTIDE SEQUENCE</scope>
</reference>
<dbReference type="AlphaFoldDB" id="A0A8S1J8M0"/>
<dbReference type="Proteomes" id="UP000708148">
    <property type="component" value="Unassembled WGS sequence"/>
</dbReference>
<accession>A0A8S1J8M0</accession>
<feature type="compositionally biased region" description="Polar residues" evidence="1">
    <location>
        <begin position="10"/>
        <end position="22"/>
    </location>
</feature>
<protein>
    <submittedName>
        <fullName evidence="2">Uncharacterized protein</fullName>
    </submittedName>
</protein>